<accession>A0ABU7BAF0</accession>
<dbReference type="Proteomes" id="UP001345963">
    <property type="component" value="Unassembled WGS sequence"/>
</dbReference>
<evidence type="ECO:0000313" key="2">
    <source>
        <dbReference type="Proteomes" id="UP001345963"/>
    </source>
</evidence>
<sequence length="179" mass="19362">MGSVSDCMTATVVCLYIGYVGVSAFICTHGSPPWLLAEAWTPGLCRASAWGVICPGVSGLWDHGWICLGVDGCRRGLWARRWGICTVAAGWFPWDFPLLFSGGVAVFRQWFSWGSCALGGLWMSVAGISSVSVPGPGGQVCGSSHSLLHIFMEKPCIYKHPQTHRCLDSGVNRYTNVLY</sequence>
<dbReference type="EMBL" id="JAHUTI010046709">
    <property type="protein sequence ID" value="MED6247055.1"/>
    <property type="molecule type" value="Genomic_DNA"/>
</dbReference>
<organism evidence="1 2">
    <name type="scientific">Ataeniobius toweri</name>
    <dbReference type="NCBI Taxonomy" id="208326"/>
    <lineage>
        <taxon>Eukaryota</taxon>
        <taxon>Metazoa</taxon>
        <taxon>Chordata</taxon>
        <taxon>Craniata</taxon>
        <taxon>Vertebrata</taxon>
        <taxon>Euteleostomi</taxon>
        <taxon>Actinopterygii</taxon>
        <taxon>Neopterygii</taxon>
        <taxon>Teleostei</taxon>
        <taxon>Neoteleostei</taxon>
        <taxon>Acanthomorphata</taxon>
        <taxon>Ovalentaria</taxon>
        <taxon>Atherinomorphae</taxon>
        <taxon>Cyprinodontiformes</taxon>
        <taxon>Goodeidae</taxon>
        <taxon>Ataeniobius</taxon>
    </lineage>
</organism>
<protein>
    <submittedName>
        <fullName evidence="1">Uncharacterized protein</fullName>
    </submittedName>
</protein>
<reference evidence="1 2" key="1">
    <citation type="submission" date="2021-07" db="EMBL/GenBank/DDBJ databases">
        <authorList>
            <person name="Palmer J.M."/>
        </authorList>
    </citation>
    <scope>NUCLEOTIDE SEQUENCE [LARGE SCALE GENOMIC DNA]</scope>
    <source>
        <strain evidence="1 2">AT_MEX2019</strain>
        <tissue evidence="1">Muscle</tissue>
    </source>
</reference>
<comment type="caution">
    <text evidence="1">The sequence shown here is derived from an EMBL/GenBank/DDBJ whole genome shotgun (WGS) entry which is preliminary data.</text>
</comment>
<gene>
    <name evidence="1" type="ORF">ATANTOWER_028936</name>
</gene>
<evidence type="ECO:0000313" key="1">
    <source>
        <dbReference type="EMBL" id="MED6247055.1"/>
    </source>
</evidence>
<name>A0ABU7BAF0_9TELE</name>
<keyword evidence="2" id="KW-1185">Reference proteome</keyword>
<proteinExistence type="predicted"/>